<proteinExistence type="predicted"/>
<evidence type="ECO:0000313" key="3">
    <source>
        <dbReference type="Proteomes" id="UP000317691"/>
    </source>
</evidence>
<dbReference type="AlphaFoldDB" id="A0A538TNN0"/>
<dbReference type="InterPro" id="IPR013216">
    <property type="entry name" value="Methyltransf_11"/>
</dbReference>
<dbReference type="PANTHER" id="PTHR43591:SF24">
    <property type="entry name" value="2-METHOXY-6-POLYPRENYL-1,4-BENZOQUINOL METHYLASE, MITOCHONDRIAL"/>
    <property type="match status" value="1"/>
</dbReference>
<keyword evidence="2" id="KW-0489">Methyltransferase</keyword>
<accession>A0A538TNN0</accession>
<sequence length="275" mass="29671">MMMQEANVTFDGLIPEIYDKHLGAVLFEPYAADLVNRLKPRGPKDVLEVACGTGIVTRALLDGLRPKRLVATDLNQPMVDYARSKVGAAPGLEWRQADASALPFPDASFDAVVCQFGVMFVPDKLAAMKEARRVLRPGGVFAFNVWDKIEENDLGRTAHEVIARFFPVDPPQFYMIPFGFHDSALIRSMLGQAGFADVQIESVGMESRSPSAAHVAVGLVRGNPVVNAIQERGGVEVGTVIAAVEGALRGPYGDSPLKARMRAWVVIASPGGGRK</sequence>
<dbReference type="PANTHER" id="PTHR43591">
    <property type="entry name" value="METHYLTRANSFERASE"/>
    <property type="match status" value="1"/>
</dbReference>
<dbReference type="Proteomes" id="UP000317691">
    <property type="component" value="Unassembled WGS sequence"/>
</dbReference>
<evidence type="ECO:0000313" key="2">
    <source>
        <dbReference type="EMBL" id="TMQ65198.1"/>
    </source>
</evidence>
<dbReference type="Pfam" id="PF08241">
    <property type="entry name" value="Methyltransf_11"/>
    <property type="match status" value="1"/>
</dbReference>
<dbReference type="InterPro" id="IPR029063">
    <property type="entry name" value="SAM-dependent_MTases_sf"/>
</dbReference>
<dbReference type="EMBL" id="VBOZ01000014">
    <property type="protein sequence ID" value="TMQ65198.1"/>
    <property type="molecule type" value="Genomic_DNA"/>
</dbReference>
<reference evidence="2 3" key="1">
    <citation type="journal article" date="2019" name="Nat. Microbiol.">
        <title>Mediterranean grassland soil C-N compound turnover is dependent on rainfall and depth, and is mediated by genomically divergent microorganisms.</title>
        <authorList>
            <person name="Diamond S."/>
            <person name="Andeer P.F."/>
            <person name="Li Z."/>
            <person name="Crits-Christoph A."/>
            <person name="Burstein D."/>
            <person name="Anantharaman K."/>
            <person name="Lane K.R."/>
            <person name="Thomas B.C."/>
            <person name="Pan C."/>
            <person name="Northen T.R."/>
            <person name="Banfield J.F."/>
        </authorList>
    </citation>
    <scope>NUCLEOTIDE SEQUENCE [LARGE SCALE GENOMIC DNA]</scope>
    <source>
        <strain evidence="2">WS_9</strain>
    </source>
</reference>
<dbReference type="CDD" id="cd02440">
    <property type="entry name" value="AdoMet_MTases"/>
    <property type="match status" value="1"/>
</dbReference>
<organism evidence="2 3">
    <name type="scientific">Eiseniibacteriota bacterium</name>
    <dbReference type="NCBI Taxonomy" id="2212470"/>
    <lineage>
        <taxon>Bacteria</taxon>
        <taxon>Candidatus Eiseniibacteriota</taxon>
    </lineage>
</organism>
<keyword evidence="2" id="KW-0808">Transferase</keyword>
<evidence type="ECO:0000259" key="1">
    <source>
        <dbReference type="Pfam" id="PF08241"/>
    </source>
</evidence>
<feature type="domain" description="Methyltransferase type 11" evidence="1">
    <location>
        <begin position="47"/>
        <end position="143"/>
    </location>
</feature>
<dbReference type="GO" id="GO:0008757">
    <property type="term" value="F:S-adenosylmethionine-dependent methyltransferase activity"/>
    <property type="evidence" value="ECO:0007669"/>
    <property type="project" value="InterPro"/>
</dbReference>
<protein>
    <submittedName>
        <fullName evidence="2">Methyltransferase domain-containing protein</fullName>
    </submittedName>
</protein>
<dbReference type="Gene3D" id="3.40.50.150">
    <property type="entry name" value="Vaccinia Virus protein VP39"/>
    <property type="match status" value="1"/>
</dbReference>
<dbReference type="SUPFAM" id="SSF53335">
    <property type="entry name" value="S-adenosyl-L-methionine-dependent methyltransferases"/>
    <property type="match status" value="1"/>
</dbReference>
<dbReference type="GO" id="GO:0032259">
    <property type="term" value="P:methylation"/>
    <property type="evidence" value="ECO:0007669"/>
    <property type="project" value="UniProtKB-KW"/>
</dbReference>
<comment type="caution">
    <text evidence="2">The sequence shown here is derived from an EMBL/GenBank/DDBJ whole genome shotgun (WGS) entry which is preliminary data.</text>
</comment>
<gene>
    <name evidence="2" type="ORF">E6K79_05375</name>
</gene>
<name>A0A538TNN0_UNCEI</name>